<dbReference type="Pfam" id="PF00990">
    <property type="entry name" value="GGDEF"/>
    <property type="match status" value="1"/>
</dbReference>
<dbReference type="GO" id="GO:0043709">
    <property type="term" value="P:cell adhesion involved in single-species biofilm formation"/>
    <property type="evidence" value="ECO:0007669"/>
    <property type="project" value="TreeGrafter"/>
</dbReference>
<dbReference type="SUPFAM" id="SSF55073">
    <property type="entry name" value="Nucleotide cyclase"/>
    <property type="match status" value="1"/>
</dbReference>
<dbReference type="SMART" id="SM00267">
    <property type="entry name" value="GGDEF"/>
    <property type="match status" value="1"/>
</dbReference>
<dbReference type="EMBL" id="QSIQ01000011">
    <property type="protein sequence ID" value="RHD03501.1"/>
    <property type="molecule type" value="Genomic_DNA"/>
</dbReference>
<dbReference type="SUPFAM" id="SSF55781">
    <property type="entry name" value="GAF domain-like"/>
    <property type="match status" value="1"/>
</dbReference>
<reference evidence="4 5" key="1">
    <citation type="submission" date="2018-08" db="EMBL/GenBank/DDBJ databases">
        <title>A genome reference for cultivated species of the human gut microbiota.</title>
        <authorList>
            <person name="Zou Y."/>
            <person name="Xue W."/>
            <person name="Luo G."/>
        </authorList>
    </citation>
    <scope>NUCLEOTIDE SEQUENCE [LARGE SCALE GENOMIC DNA]</scope>
    <source>
        <strain evidence="2 5">AF28-15</strain>
        <strain evidence="3 4">AM32-8LB</strain>
    </source>
</reference>
<evidence type="ECO:0000313" key="4">
    <source>
        <dbReference type="Proteomes" id="UP000266391"/>
    </source>
</evidence>
<evidence type="ECO:0000259" key="1">
    <source>
        <dbReference type="PROSITE" id="PS50887"/>
    </source>
</evidence>
<dbReference type="CDD" id="cd01949">
    <property type="entry name" value="GGDEF"/>
    <property type="match status" value="1"/>
</dbReference>
<dbReference type="Proteomes" id="UP000283738">
    <property type="component" value="Unassembled WGS sequence"/>
</dbReference>
<dbReference type="Proteomes" id="UP000266391">
    <property type="component" value="Unassembled WGS sequence"/>
</dbReference>
<dbReference type="PANTHER" id="PTHR45138">
    <property type="entry name" value="REGULATORY COMPONENTS OF SENSORY TRANSDUCTION SYSTEM"/>
    <property type="match status" value="1"/>
</dbReference>
<dbReference type="InterPro" id="IPR050469">
    <property type="entry name" value="Diguanylate_Cyclase"/>
</dbReference>
<dbReference type="RefSeq" id="WP_118092913.1">
    <property type="nucleotide sequence ID" value="NZ_QRTF01000026.1"/>
</dbReference>
<dbReference type="Pfam" id="PF01590">
    <property type="entry name" value="GAF"/>
    <property type="match status" value="1"/>
</dbReference>
<dbReference type="InterPro" id="IPR000160">
    <property type="entry name" value="GGDEF_dom"/>
</dbReference>
<dbReference type="AlphaFoldDB" id="A0A396AF59"/>
<organism evidence="3 4">
    <name type="scientific">Roseburia inulinivorans</name>
    <dbReference type="NCBI Taxonomy" id="360807"/>
    <lineage>
        <taxon>Bacteria</taxon>
        <taxon>Bacillati</taxon>
        <taxon>Bacillota</taxon>
        <taxon>Clostridia</taxon>
        <taxon>Lachnospirales</taxon>
        <taxon>Lachnospiraceae</taxon>
        <taxon>Roseburia</taxon>
    </lineage>
</organism>
<evidence type="ECO:0000313" key="5">
    <source>
        <dbReference type="Proteomes" id="UP000283738"/>
    </source>
</evidence>
<accession>A0A396AF59</accession>
<dbReference type="NCBIfam" id="TIGR00254">
    <property type="entry name" value="GGDEF"/>
    <property type="match status" value="1"/>
</dbReference>
<dbReference type="GO" id="GO:0052621">
    <property type="term" value="F:diguanylate cyclase activity"/>
    <property type="evidence" value="ECO:0007669"/>
    <property type="project" value="TreeGrafter"/>
</dbReference>
<dbReference type="InterPro" id="IPR043128">
    <property type="entry name" value="Rev_trsase/Diguanyl_cyclase"/>
</dbReference>
<dbReference type="GO" id="GO:1902201">
    <property type="term" value="P:negative regulation of bacterial-type flagellum-dependent cell motility"/>
    <property type="evidence" value="ECO:0007669"/>
    <property type="project" value="TreeGrafter"/>
</dbReference>
<dbReference type="EMBL" id="QRTF01000026">
    <property type="protein sequence ID" value="RGQ47353.1"/>
    <property type="molecule type" value="Genomic_DNA"/>
</dbReference>
<gene>
    <name evidence="3" type="ORF">DW813_08510</name>
    <name evidence="2" type="ORF">DWY96_11530</name>
</gene>
<dbReference type="InterPro" id="IPR029016">
    <property type="entry name" value="GAF-like_dom_sf"/>
</dbReference>
<protein>
    <submittedName>
        <fullName evidence="3">Diguanylate cyclase</fullName>
    </submittedName>
</protein>
<name>A0A396AF59_9FIRM</name>
<sequence>MDKLNNIWSLFQNLDGFVYASDVETYEMVYLNRKAMDTLGVKSIDEIKGRKCHELLQGSIIPCGLCTNNQLSVGNYVEWRYYNQVIDRHLMVKDTMIEDPDSGKKYHLEIAIDVTDDTTKETAEDVAVKIYQDMEMLVNRGMKEAISAESPDESINIILEHMGKALNGERTYIFEKNKNGGDDNTYEWCAPGIKPEKENLQNVPPEVEANWYRRFEEGKSVIIDDLEDIKENDPLQYENLKRQGINSLVVVPLYDNGKVIAFYGVDNPPPVVLYYSHDMLQIAASFIIACLKRKKLLSKLMELSYTDALTKFGNRFALTEYVKQMDIAQSVAVVYCDITGLKKVNDTQGHAAGDTLIINSCECLRGVFDGYGLFRIGGDELLVICPNITRADTDNRLDQLRNTMKDYSVNLAIGMVWKGVIGDNLEKTIIEAEKRMYEDKEEYYKKSGIERRKN</sequence>
<evidence type="ECO:0000313" key="3">
    <source>
        <dbReference type="EMBL" id="RHD03501.1"/>
    </source>
</evidence>
<proteinExistence type="predicted"/>
<dbReference type="PANTHER" id="PTHR45138:SF9">
    <property type="entry name" value="DIGUANYLATE CYCLASE DGCM-RELATED"/>
    <property type="match status" value="1"/>
</dbReference>
<feature type="domain" description="GGDEF" evidence="1">
    <location>
        <begin position="329"/>
        <end position="454"/>
    </location>
</feature>
<dbReference type="Gene3D" id="3.30.450.40">
    <property type="match status" value="1"/>
</dbReference>
<dbReference type="PROSITE" id="PS50887">
    <property type="entry name" value="GGDEF"/>
    <property type="match status" value="1"/>
</dbReference>
<dbReference type="GO" id="GO:0005886">
    <property type="term" value="C:plasma membrane"/>
    <property type="evidence" value="ECO:0007669"/>
    <property type="project" value="TreeGrafter"/>
</dbReference>
<comment type="caution">
    <text evidence="3">The sequence shown here is derived from an EMBL/GenBank/DDBJ whole genome shotgun (WGS) entry which is preliminary data.</text>
</comment>
<dbReference type="InterPro" id="IPR003018">
    <property type="entry name" value="GAF"/>
</dbReference>
<dbReference type="InterPro" id="IPR029787">
    <property type="entry name" value="Nucleotide_cyclase"/>
</dbReference>
<evidence type="ECO:0000313" key="2">
    <source>
        <dbReference type="EMBL" id="RGQ47353.1"/>
    </source>
</evidence>
<dbReference type="Gene3D" id="3.30.70.270">
    <property type="match status" value="1"/>
</dbReference>